<dbReference type="RefSeq" id="XP_020071938.1">
    <property type="nucleotide sequence ID" value="XM_020216824.1"/>
</dbReference>
<dbReference type="Proteomes" id="UP000094389">
    <property type="component" value="Unassembled WGS sequence"/>
</dbReference>
<dbReference type="InterPro" id="IPR016346">
    <property type="entry name" value="G-protein_beta_1-5"/>
</dbReference>
<sequence length="422" mass="46735">MQVDRQVHTMSQPENTLEYINTRIEQARLETRQLYQQIDKVKAKIVDSTLKDCAVNVASLSKTALNLKPLQVLKGHNNKIADMKWSADSKSILSCSQDGFLIIWNPTTGMKLNAIPLDSQWVLSCAYSPNGRLVASAGLTNNCTIYSVPDIDGGSSAFQQRIVSVFKGHTCGITACDFIDNHSILTASGDMTCAKWDLNKGQRVVEFLDHFGDVLAMGINRQSLSNGGGDCIFASGASDGYARIWDTRNNGSISQQFFVSNSDITSIQFFADGNSFVTGSDDGIIRLYDVRADCELAKYSLPEMAQQHYNQEIDRTYFHQSPMYQEQLLEYKRARPLSVEEIDSALNISGVMSLDFSQSGRLMYSCYAEQGCYVWDTLKSTIVGKLDGHSNKVSKVSTSPNGYAVCTSSWDSTMRVLTPSYI</sequence>
<dbReference type="PRINTS" id="PR00320">
    <property type="entry name" value="GPROTEINBRPT"/>
</dbReference>
<keyword evidence="2 5" id="KW-0853">WD repeat</keyword>
<feature type="repeat" description="WD" evidence="5">
    <location>
        <begin position="257"/>
        <end position="298"/>
    </location>
</feature>
<protein>
    <submittedName>
        <fullName evidence="6">Guanine nucleotide-binding protein, beta subunit</fullName>
    </submittedName>
</protein>
<name>A0A1E4S5W1_CYBJN</name>
<dbReference type="EMBL" id="KV453927">
    <property type="protein sequence ID" value="ODV74899.1"/>
    <property type="molecule type" value="Genomic_DNA"/>
</dbReference>
<dbReference type="PROSITE" id="PS50294">
    <property type="entry name" value="WD_REPEATS_REGION"/>
    <property type="match status" value="2"/>
</dbReference>
<dbReference type="PIRSF" id="PIRSF002394">
    <property type="entry name" value="GN-bd_beta"/>
    <property type="match status" value="1"/>
</dbReference>
<evidence type="ECO:0000313" key="7">
    <source>
        <dbReference type="Proteomes" id="UP000094389"/>
    </source>
</evidence>
<evidence type="ECO:0000256" key="2">
    <source>
        <dbReference type="ARBA" id="ARBA00022574"/>
    </source>
</evidence>
<dbReference type="SUPFAM" id="SSF50978">
    <property type="entry name" value="WD40 repeat-like"/>
    <property type="match status" value="1"/>
</dbReference>
<dbReference type="OrthoDB" id="10255630at2759"/>
<dbReference type="Pfam" id="PF00400">
    <property type="entry name" value="WD40"/>
    <property type="match status" value="2"/>
</dbReference>
<dbReference type="GO" id="GO:0007165">
    <property type="term" value="P:signal transduction"/>
    <property type="evidence" value="ECO:0007669"/>
    <property type="project" value="UniProtKB-KW"/>
</dbReference>
<dbReference type="STRING" id="983966.A0A1E4S5W1"/>
<dbReference type="CDD" id="cd00200">
    <property type="entry name" value="WD40"/>
    <property type="match status" value="1"/>
</dbReference>
<dbReference type="Pfam" id="PF25391">
    <property type="entry name" value="WD40_Gbeta"/>
    <property type="match status" value="1"/>
</dbReference>
<dbReference type="InterPro" id="IPR001632">
    <property type="entry name" value="WD40_G-protein_beta-like"/>
</dbReference>
<feature type="repeat" description="WD" evidence="5">
    <location>
        <begin position="73"/>
        <end position="114"/>
    </location>
</feature>
<reference evidence="6 7" key="1">
    <citation type="journal article" date="2016" name="Proc. Natl. Acad. Sci. U.S.A.">
        <title>Comparative genomics of biotechnologically important yeasts.</title>
        <authorList>
            <person name="Riley R."/>
            <person name="Haridas S."/>
            <person name="Wolfe K.H."/>
            <person name="Lopes M.R."/>
            <person name="Hittinger C.T."/>
            <person name="Goeker M."/>
            <person name="Salamov A.A."/>
            <person name="Wisecaver J.H."/>
            <person name="Long T.M."/>
            <person name="Calvey C.H."/>
            <person name="Aerts A.L."/>
            <person name="Barry K.W."/>
            <person name="Choi C."/>
            <person name="Clum A."/>
            <person name="Coughlan A.Y."/>
            <person name="Deshpande S."/>
            <person name="Douglass A.P."/>
            <person name="Hanson S.J."/>
            <person name="Klenk H.-P."/>
            <person name="LaButti K.M."/>
            <person name="Lapidus A."/>
            <person name="Lindquist E.A."/>
            <person name="Lipzen A.M."/>
            <person name="Meier-Kolthoff J.P."/>
            <person name="Ohm R.A."/>
            <person name="Otillar R.P."/>
            <person name="Pangilinan J.L."/>
            <person name="Peng Y."/>
            <person name="Rokas A."/>
            <person name="Rosa C.A."/>
            <person name="Scheuner C."/>
            <person name="Sibirny A.A."/>
            <person name="Slot J.C."/>
            <person name="Stielow J.B."/>
            <person name="Sun H."/>
            <person name="Kurtzman C.P."/>
            <person name="Blackwell M."/>
            <person name="Grigoriev I.V."/>
            <person name="Jeffries T.W."/>
        </authorList>
    </citation>
    <scope>NUCLEOTIDE SEQUENCE [LARGE SCALE GENOMIC DNA]</scope>
    <source>
        <strain evidence="7">ATCC 18201 / CBS 1600 / BCRC 20928 / JCM 3617 / NBRC 0987 / NRRL Y-1542</strain>
    </source>
</reference>
<dbReference type="PRINTS" id="PR00319">
    <property type="entry name" value="GPROTEINB"/>
</dbReference>
<comment type="similarity">
    <text evidence="1">Belongs to the WD repeat G protein beta family.</text>
</comment>
<dbReference type="InterPro" id="IPR001680">
    <property type="entry name" value="WD40_rpt"/>
</dbReference>
<evidence type="ECO:0000256" key="1">
    <source>
        <dbReference type="ARBA" id="ARBA00009768"/>
    </source>
</evidence>
<evidence type="ECO:0000256" key="5">
    <source>
        <dbReference type="PROSITE-ProRule" id="PRU00221"/>
    </source>
</evidence>
<dbReference type="PROSITE" id="PS50082">
    <property type="entry name" value="WD_REPEATS_2"/>
    <property type="match status" value="5"/>
</dbReference>
<evidence type="ECO:0000256" key="4">
    <source>
        <dbReference type="ARBA" id="ARBA00023224"/>
    </source>
</evidence>
<feature type="repeat" description="WD" evidence="5">
    <location>
        <begin position="166"/>
        <end position="206"/>
    </location>
</feature>
<evidence type="ECO:0000313" key="6">
    <source>
        <dbReference type="EMBL" id="ODV74899.1"/>
    </source>
</evidence>
<dbReference type="InterPro" id="IPR036322">
    <property type="entry name" value="WD40_repeat_dom_sf"/>
</dbReference>
<dbReference type="Gene3D" id="2.130.10.10">
    <property type="entry name" value="YVTN repeat-like/Quinoprotein amine dehydrogenase"/>
    <property type="match status" value="2"/>
</dbReference>
<keyword evidence="3" id="KW-0677">Repeat</keyword>
<evidence type="ECO:0000256" key="3">
    <source>
        <dbReference type="ARBA" id="ARBA00022737"/>
    </source>
</evidence>
<keyword evidence="4" id="KW-0807">Transducer</keyword>
<dbReference type="GeneID" id="30991220"/>
<dbReference type="AlphaFoldDB" id="A0A1E4S5W1"/>
<feature type="repeat" description="WD" evidence="5">
    <location>
        <begin position="386"/>
        <end position="416"/>
    </location>
</feature>
<keyword evidence="7" id="KW-1185">Reference proteome</keyword>
<gene>
    <name evidence="6" type="ORF">CYBJADRAFT_176914</name>
</gene>
<organism evidence="6 7">
    <name type="scientific">Cyberlindnera jadinii (strain ATCC 18201 / CBS 1600 / BCRC 20928 / JCM 3617 / NBRC 0987 / NRRL Y-1542)</name>
    <name type="common">Torula yeast</name>
    <name type="synonym">Candida utilis</name>
    <dbReference type="NCBI Taxonomy" id="983966"/>
    <lineage>
        <taxon>Eukaryota</taxon>
        <taxon>Fungi</taxon>
        <taxon>Dikarya</taxon>
        <taxon>Ascomycota</taxon>
        <taxon>Saccharomycotina</taxon>
        <taxon>Saccharomycetes</taxon>
        <taxon>Phaffomycetales</taxon>
        <taxon>Phaffomycetaceae</taxon>
        <taxon>Cyberlindnera</taxon>
    </lineage>
</organism>
<dbReference type="InterPro" id="IPR020472">
    <property type="entry name" value="WD40_PAC1"/>
</dbReference>
<accession>A0A1E4S5W1</accession>
<proteinExistence type="inferred from homology"/>
<feature type="repeat" description="WD" evidence="5">
    <location>
        <begin position="233"/>
        <end position="255"/>
    </location>
</feature>
<dbReference type="SMART" id="SM00320">
    <property type="entry name" value="WD40"/>
    <property type="match status" value="7"/>
</dbReference>
<dbReference type="InterPro" id="IPR015943">
    <property type="entry name" value="WD40/YVTN_repeat-like_dom_sf"/>
</dbReference>
<dbReference type="PANTHER" id="PTHR19850">
    <property type="entry name" value="GUANINE NUCLEOTIDE-BINDING PROTEIN BETA G PROTEIN BETA"/>
    <property type="match status" value="1"/>
</dbReference>
<dbReference type="OMA" id="PLDSQWV"/>